<evidence type="ECO:0000256" key="1">
    <source>
        <dbReference type="SAM" id="MobiDB-lite"/>
    </source>
</evidence>
<comment type="caution">
    <text evidence="3">The sequence shown here is derived from an EMBL/GenBank/DDBJ whole genome shotgun (WGS) entry which is preliminary data.</text>
</comment>
<evidence type="ECO:0000256" key="2">
    <source>
        <dbReference type="SAM" id="Phobius"/>
    </source>
</evidence>
<sequence length="213" mass="22543">MLLGLAVAAGGLPLGLLWWLLAPTVPLRMTDDGAVLIEAQPEQFIAADGWFVLLGLSFGALAAVAAWTFGSRRRGTAQLMAVTVGAFAAGLVAWWLGRQIGLDAYERLLDSAAVGSEFGKPADLRSADARLLWGFLPMVGGDVLAPGLGAAVAYTLLAGWSRHETLRPHEEPEPDPPWPAADPSVASGPHPDQGSGHGAERRAGLRPRLFRRR</sequence>
<gene>
    <name evidence="3" type="ORF">GCM10010201_12430</name>
</gene>
<name>A0ABN3NAD1_9ACTN</name>
<proteinExistence type="predicted"/>
<accession>A0ABN3NAD1</accession>
<dbReference type="Proteomes" id="UP001499978">
    <property type="component" value="Unassembled WGS sequence"/>
</dbReference>
<feature type="compositionally biased region" description="Basic residues" evidence="1">
    <location>
        <begin position="204"/>
        <end position="213"/>
    </location>
</feature>
<protein>
    <recommendedName>
        <fullName evidence="5">DUF2567 domain-containing protein</fullName>
    </recommendedName>
</protein>
<keyword evidence="2" id="KW-0812">Transmembrane</keyword>
<feature type="transmembrane region" description="Helical" evidence="2">
    <location>
        <begin position="131"/>
        <end position="157"/>
    </location>
</feature>
<evidence type="ECO:0000313" key="3">
    <source>
        <dbReference type="EMBL" id="GAA2517163.1"/>
    </source>
</evidence>
<evidence type="ECO:0008006" key="5">
    <source>
        <dbReference type="Google" id="ProtNLM"/>
    </source>
</evidence>
<feature type="region of interest" description="Disordered" evidence="1">
    <location>
        <begin position="166"/>
        <end position="213"/>
    </location>
</feature>
<organism evidence="3 4">
    <name type="scientific">Pilimelia columellifera subsp. columellifera</name>
    <dbReference type="NCBI Taxonomy" id="706583"/>
    <lineage>
        <taxon>Bacteria</taxon>
        <taxon>Bacillati</taxon>
        <taxon>Actinomycetota</taxon>
        <taxon>Actinomycetes</taxon>
        <taxon>Micromonosporales</taxon>
        <taxon>Micromonosporaceae</taxon>
        <taxon>Pilimelia</taxon>
    </lineage>
</organism>
<dbReference type="EMBL" id="BAAARY010000004">
    <property type="protein sequence ID" value="GAA2517163.1"/>
    <property type="molecule type" value="Genomic_DNA"/>
</dbReference>
<feature type="transmembrane region" description="Helical" evidence="2">
    <location>
        <begin position="79"/>
        <end position="97"/>
    </location>
</feature>
<keyword evidence="4" id="KW-1185">Reference proteome</keyword>
<feature type="transmembrane region" description="Helical" evidence="2">
    <location>
        <begin position="49"/>
        <end position="67"/>
    </location>
</feature>
<evidence type="ECO:0000313" key="4">
    <source>
        <dbReference type="Proteomes" id="UP001499978"/>
    </source>
</evidence>
<keyword evidence="2" id="KW-1133">Transmembrane helix</keyword>
<keyword evidence="2" id="KW-0472">Membrane</keyword>
<reference evidence="3 4" key="1">
    <citation type="journal article" date="2019" name="Int. J. Syst. Evol. Microbiol.">
        <title>The Global Catalogue of Microorganisms (GCM) 10K type strain sequencing project: providing services to taxonomists for standard genome sequencing and annotation.</title>
        <authorList>
            <consortium name="The Broad Institute Genomics Platform"/>
            <consortium name="The Broad Institute Genome Sequencing Center for Infectious Disease"/>
            <person name="Wu L."/>
            <person name="Ma J."/>
        </authorList>
    </citation>
    <scope>NUCLEOTIDE SEQUENCE [LARGE SCALE GENOMIC DNA]</scope>
    <source>
        <strain evidence="3 4">JCM 3367</strain>
    </source>
</reference>